<reference evidence="1 2" key="1">
    <citation type="journal article" date="2011" name="J. Bacteriol.">
        <title>Draft Genome Sequence of Turicibacter sanguinis PC909, Isolated from Human Feces.</title>
        <authorList>
            <person name="Cuiv P.O."/>
            <person name="Klaassens E.S."/>
            <person name="Durkin A.S."/>
            <person name="Harkins D.M."/>
            <person name="Foster L."/>
            <person name="McCorrison J."/>
            <person name="Torralba M."/>
            <person name="Nelson K.E."/>
            <person name="Morrison M."/>
        </authorList>
    </citation>
    <scope>NUCLEOTIDE SEQUENCE [LARGE SCALE GENOMIC DNA]</scope>
    <source>
        <strain evidence="1 2">PC909</strain>
    </source>
</reference>
<dbReference type="InterPro" id="IPR043129">
    <property type="entry name" value="ATPase_NBD"/>
</dbReference>
<dbReference type="CDD" id="cd24026">
    <property type="entry name" value="ASKHA_NBD_ParM_Alp12-like"/>
    <property type="match status" value="1"/>
</dbReference>
<dbReference type="SUPFAM" id="SSF53067">
    <property type="entry name" value="Actin-like ATPase domain"/>
    <property type="match status" value="2"/>
</dbReference>
<dbReference type="RefSeq" id="WP_006785930.1">
    <property type="nucleotide sequence ID" value="NZ_ADMN01000123.1"/>
</dbReference>
<comment type="caution">
    <text evidence="1">The sequence shown here is derived from an EMBL/GenBank/DDBJ whole genome shotgun (WGS) entry which is preliminary data.</text>
</comment>
<sequence length="322" mass="36143">MSNKLLIASDSGKFNSKVVFKNEKNELVRELFRTVKRDEHNDANGINIRYDGNNFNIGDDTLEPTDDNLDLKKSSPLHKMCTLTMIAKALKTTGRKNKGEEVSLMTSMPLMQYFIEERRNEIIECYKGKHEIEADLGEGLEKFEFEITDVFVVYESGGVVVRHSSDLTGKNVILLDAGGLNVTWLTLTNGKADRDRSGINNLGSHSLVSKIQEKVYNATGRTISSADTLACLNKEFEFRGQNANEVNTLVKDTFKDVMKDIVSSIYKKVDVTSYEVFFVGGSSTVYREELTQSLDARAYKQSDDPIFDHVVGCFSLLEKKVA</sequence>
<evidence type="ECO:0000313" key="1">
    <source>
        <dbReference type="EMBL" id="EFF62523.1"/>
    </source>
</evidence>
<evidence type="ECO:0000313" key="2">
    <source>
        <dbReference type="Proteomes" id="UP000002938"/>
    </source>
</evidence>
<name>A0ABM9ZYP7_9FIRM</name>
<accession>A0ABM9ZYP7</accession>
<proteinExistence type="predicted"/>
<dbReference type="EMBL" id="ADMN01000123">
    <property type="protein sequence ID" value="EFF62523.1"/>
    <property type="molecule type" value="Genomic_DNA"/>
</dbReference>
<dbReference type="Proteomes" id="UP000002938">
    <property type="component" value="Unassembled WGS sequence"/>
</dbReference>
<keyword evidence="2" id="KW-1185">Reference proteome</keyword>
<gene>
    <name evidence="1" type="ORF">CUW_1929</name>
</gene>
<protein>
    <recommendedName>
        <fullName evidence="3">Actin-like protein N-terminal domain-containing protein</fullName>
    </recommendedName>
</protein>
<dbReference type="Gene3D" id="3.30.420.40">
    <property type="match status" value="2"/>
</dbReference>
<organism evidence="1 2">
    <name type="scientific">Turicibacter sanguinis PC909</name>
    <dbReference type="NCBI Taxonomy" id="702450"/>
    <lineage>
        <taxon>Bacteria</taxon>
        <taxon>Bacillati</taxon>
        <taxon>Bacillota</taxon>
        <taxon>Erysipelotrichia</taxon>
        <taxon>Erysipelotrichales</taxon>
        <taxon>Turicibacteraceae</taxon>
        <taxon>Turicibacter</taxon>
    </lineage>
</organism>
<evidence type="ECO:0008006" key="3">
    <source>
        <dbReference type="Google" id="ProtNLM"/>
    </source>
</evidence>